<gene>
    <name evidence="1" type="ORF">SAMN05444391_1172</name>
</gene>
<name>A0A1M6SUM7_9AQUI</name>
<dbReference type="Gene3D" id="3.40.50.1000">
    <property type="entry name" value="HAD superfamily/HAD-like"/>
    <property type="match status" value="2"/>
</dbReference>
<dbReference type="EMBL" id="LT670846">
    <property type="protein sequence ID" value="SHK48376.1"/>
    <property type="molecule type" value="Genomic_DNA"/>
</dbReference>
<proteinExistence type="predicted"/>
<dbReference type="AlphaFoldDB" id="A0A1M6SUM7"/>
<keyword evidence="2" id="KW-1185">Reference proteome</keyword>
<dbReference type="InterPro" id="IPR023214">
    <property type="entry name" value="HAD_sf"/>
</dbReference>
<dbReference type="GO" id="GO:0016791">
    <property type="term" value="F:phosphatase activity"/>
    <property type="evidence" value="ECO:0007669"/>
    <property type="project" value="TreeGrafter"/>
</dbReference>
<evidence type="ECO:0000313" key="2">
    <source>
        <dbReference type="Proteomes" id="UP000189810"/>
    </source>
</evidence>
<dbReference type="Pfam" id="PF13242">
    <property type="entry name" value="Hydrolase_like"/>
    <property type="match status" value="1"/>
</dbReference>
<accession>A0A1M6SUM7</accession>
<dbReference type="Proteomes" id="UP000189810">
    <property type="component" value="Chromosome I"/>
</dbReference>
<dbReference type="PANTHER" id="PTHR19288:SF46">
    <property type="entry name" value="HALOACID DEHALOGENASE-LIKE HYDROLASE DOMAIN-CONTAINING PROTEIN 2"/>
    <property type="match status" value="1"/>
</dbReference>
<dbReference type="SUPFAM" id="SSF56784">
    <property type="entry name" value="HAD-like"/>
    <property type="match status" value="1"/>
</dbReference>
<evidence type="ECO:0000313" key="1">
    <source>
        <dbReference type="EMBL" id="SHK48376.1"/>
    </source>
</evidence>
<dbReference type="GO" id="GO:0005737">
    <property type="term" value="C:cytoplasm"/>
    <property type="evidence" value="ECO:0007669"/>
    <property type="project" value="TreeGrafter"/>
</dbReference>
<dbReference type="InterPro" id="IPR006357">
    <property type="entry name" value="HAD-SF_hydro_IIA"/>
</dbReference>
<dbReference type="RefSeq" id="WP_079654278.1">
    <property type="nucleotide sequence ID" value="NZ_LT670846.1"/>
</dbReference>
<dbReference type="OrthoDB" id="9810449at2"/>
<sequence length="262" mass="29453">MRVFLLVDLDGVLVKDKKLNPFEDAPDFLNFLRKKGLPFRILSNNSTRSPRALVDELKNKGLDISYEEFLSPIAVLPEHLRKLGAKRIFLMGSKQVRDYLSEVGFEVLDDYKVDAVVIAQDREIDFRKIKMATSAIFLSGAKLVPVNQSRIVKDDDGLYFPGSGSVAQMLAHACNYKEAIPNLGKPSKEFIDLALGGTKPEEVWLISDDVYTDLMGAKSLGLKTVFLTTGKYSRDELEKANFTPDYTFDSLTDLMKVLDQLF</sequence>
<reference evidence="1 2" key="1">
    <citation type="submission" date="2016-11" db="EMBL/GenBank/DDBJ databases">
        <authorList>
            <person name="Jaros S."/>
            <person name="Januszkiewicz K."/>
            <person name="Wedrychowicz H."/>
        </authorList>
    </citation>
    <scope>NUCLEOTIDE SEQUENCE [LARGE SCALE GENOMIC DNA]</scope>
    <source>
        <strain evidence="1 2">DSM 19557</strain>
    </source>
</reference>
<dbReference type="PANTHER" id="PTHR19288">
    <property type="entry name" value="4-NITROPHENYLPHOSPHATASE-RELATED"/>
    <property type="match status" value="1"/>
</dbReference>
<dbReference type="STRING" id="381751.SAMN05444391_1172"/>
<dbReference type="InterPro" id="IPR036412">
    <property type="entry name" value="HAD-like_sf"/>
</dbReference>
<protein>
    <submittedName>
        <fullName evidence="1">4-nitrophenyl phosphatase</fullName>
    </submittedName>
</protein>
<organism evidence="1 2">
    <name type="scientific">Thermocrinis minervae</name>
    <dbReference type="NCBI Taxonomy" id="381751"/>
    <lineage>
        <taxon>Bacteria</taxon>
        <taxon>Pseudomonadati</taxon>
        <taxon>Aquificota</taxon>
        <taxon>Aquificia</taxon>
        <taxon>Aquificales</taxon>
        <taxon>Aquificaceae</taxon>
        <taxon>Thermocrinis</taxon>
    </lineage>
</organism>
<dbReference type="Pfam" id="PF13344">
    <property type="entry name" value="Hydrolase_6"/>
    <property type="match status" value="1"/>
</dbReference>
<dbReference type="NCBIfam" id="TIGR01460">
    <property type="entry name" value="HAD-SF-IIA"/>
    <property type="match status" value="1"/>
</dbReference>